<feature type="region of interest" description="Disordered" evidence="1">
    <location>
        <begin position="191"/>
        <end position="215"/>
    </location>
</feature>
<evidence type="ECO:0000313" key="3">
    <source>
        <dbReference type="EMBL" id="KAF2102351.1"/>
    </source>
</evidence>
<evidence type="ECO:0000313" key="4">
    <source>
        <dbReference type="Proteomes" id="UP000799772"/>
    </source>
</evidence>
<protein>
    <submittedName>
        <fullName evidence="3">Uncharacterized protein</fullName>
    </submittedName>
</protein>
<evidence type="ECO:0000256" key="1">
    <source>
        <dbReference type="SAM" id="MobiDB-lite"/>
    </source>
</evidence>
<gene>
    <name evidence="3" type="ORF">NA57DRAFT_51929</name>
</gene>
<organism evidence="3 4">
    <name type="scientific">Rhizodiscina lignyota</name>
    <dbReference type="NCBI Taxonomy" id="1504668"/>
    <lineage>
        <taxon>Eukaryota</taxon>
        <taxon>Fungi</taxon>
        <taxon>Dikarya</taxon>
        <taxon>Ascomycota</taxon>
        <taxon>Pezizomycotina</taxon>
        <taxon>Dothideomycetes</taxon>
        <taxon>Pleosporomycetidae</taxon>
        <taxon>Aulographales</taxon>
        <taxon>Rhizodiscinaceae</taxon>
        <taxon>Rhizodiscina</taxon>
    </lineage>
</organism>
<feature type="compositionally biased region" description="Polar residues" evidence="1">
    <location>
        <begin position="198"/>
        <end position="208"/>
    </location>
</feature>
<feature type="transmembrane region" description="Helical" evidence="2">
    <location>
        <begin position="32"/>
        <end position="56"/>
    </location>
</feature>
<dbReference type="PANTHER" id="PTHR35395:SF1">
    <property type="entry name" value="DUF6536 DOMAIN-CONTAINING PROTEIN"/>
    <property type="match status" value="1"/>
</dbReference>
<name>A0A9P4IIN9_9PEZI</name>
<dbReference type="PANTHER" id="PTHR35395">
    <property type="entry name" value="DUF6536 DOMAIN-CONTAINING PROTEIN"/>
    <property type="match status" value="1"/>
</dbReference>
<dbReference type="Proteomes" id="UP000799772">
    <property type="component" value="Unassembled WGS sequence"/>
</dbReference>
<reference evidence="3" key="1">
    <citation type="journal article" date="2020" name="Stud. Mycol.">
        <title>101 Dothideomycetes genomes: a test case for predicting lifestyles and emergence of pathogens.</title>
        <authorList>
            <person name="Haridas S."/>
            <person name="Albert R."/>
            <person name="Binder M."/>
            <person name="Bloem J."/>
            <person name="Labutti K."/>
            <person name="Salamov A."/>
            <person name="Andreopoulos B."/>
            <person name="Baker S."/>
            <person name="Barry K."/>
            <person name="Bills G."/>
            <person name="Bluhm B."/>
            <person name="Cannon C."/>
            <person name="Castanera R."/>
            <person name="Culley D."/>
            <person name="Daum C."/>
            <person name="Ezra D."/>
            <person name="Gonzalez J."/>
            <person name="Henrissat B."/>
            <person name="Kuo A."/>
            <person name="Liang C."/>
            <person name="Lipzen A."/>
            <person name="Lutzoni F."/>
            <person name="Magnuson J."/>
            <person name="Mondo S."/>
            <person name="Nolan M."/>
            <person name="Ohm R."/>
            <person name="Pangilinan J."/>
            <person name="Park H.-J."/>
            <person name="Ramirez L."/>
            <person name="Alfaro M."/>
            <person name="Sun H."/>
            <person name="Tritt A."/>
            <person name="Yoshinaga Y."/>
            <person name="Zwiers L.-H."/>
            <person name="Turgeon B."/>
            <person name="Goodwin S."/>
            <person name="Spatafora J."/>
            <person name="Crous P."/>
            <person name="Grigoriev I."/>
        </authorList>
    </citation>
    <scope>NUCLEOTIDE SEQUENCE</scope>
    <source>
        <strain evidence="3">CBS 133067</strain>
    </source>
</reference>
<accession>A0A9P4IIN9</accession>
<dbReference type="EMBL" id="ML978122">
    <property type="protein sequence ID" value="KAF2102351.1"/>
    <property type="molecule type" value="Genomic_DNA"/>
</dbReference>
<keyword evidence="2" id="KW-0812">Transmembrane</keyword>
<comment type="caution">
    <text evidence="3">The sequence shown here is derived from an EMBL/GenBank/DDBJ whole genome shotgun (WGS) entry which is preliminary data.</text>
</comment>
<dbReference type="AlphaFoldDB" id="A0A9P4IIN9"/>
<proteinExistence type="predicted"/>
<keyword evidence="2" id="KW-1133">Transmembrane helix</keyword>
<evidence type="ECO:0000256" key="2">
    <source>
        <dbReference type="SAM" id="Phobius"/>
    </source>
</evidence>
<dbReference type="OrthoDB" id="5429634at2759"/>
<keyword evidence="2" id="KW-0472">Membrane</keyword>
<sequence>MPNQMEGEFYAVLVSSSILEKVINYDLLTCGFSLIAIFFAMILGCVFLVALVALGFRRYPSGLPIVGSCSIAISAACHPPSDDIKPACFPLKWGAVLSQTQATHLESGQSFVLPSIAEEIALQPLEHQLPSSRPSIDLDATTFERMLDIRFNGGMKYATHEVEGHLQGILESSVRDRDTLLHGISSAEQPSDHLLVSPKSQRNGEPNLSTTEITECSTSEATSKLSTFEHEVVGHCCLTSLEVEPPVPGRFHFERFV</sequence>
<keyword evidence="4" id="KW-1185">Reference proteome</keyword>